<dbReference type="CDD" id="cd02226">
    <property type="entry name" value="cupin_YdbB-like"/>
    <property type="match status" value="1"/>
</dbReference>
<dbReference type="EMBL" id="JAVRHR010000001">
    <property type="protein sequence ID" value="MDT0605860.1"/>
    <property type="molecule type" value="Genomic_DNA"/>
</dbReference>
<accession>A0ABU3A6Q5</accession>
<evidence type="ECO:0000313" key="2">
    <source>
        <dbReference type="EMBL" id="MDT0605860.1"/>
    </source>
</evidence>
<comment type="caution">
    <text evidence="2">The sequence shown here is derived from an EMBL/GenBank/DDBJ whole genome shotgun (WGS) entry which is preliminary data.</text>
</comment>
<feature type="domain" description="Cupin type-2" evidence="1">
    <location>
        <begin position="37"/>
        <end position="97"/>
    </location>
</feature>
<dbReference type="InterPro" id="IPR014710">
    <property type="entry name" value="RmlC-like_jellyroll"/>
</dbReference>
<name>A0ABU3A6Q5_9FLAO</name>
<evidence type="ECO:0000313" key="3">
    <source>
        <dbReference type="Proteomes" id="UP001255246"/>
    </source>
</evidence>
<protein>
    <submittedName>
        <fullName evidence="2">Cupin domain-containing protein</fullName>
    </submittedName>
</protein>
<organism evidence="2 3">
    <name type="scientific">Croceitalea rosinachiae</name>
    <dbReference type="NCBI Taxonomy" id="3075596"/>
    <lineage>
        <taxon>Bacteria</taxon>
        <taxon>Pseudomonadati</taxon>
        <taxon>Bacteroidota</taxon>
        <taxon>Flavobacteriia</taxon>
        <taxon>Flavobacteriales</taxon>
        <taxon>Flavobacteriaceae</taxon>
        <taxon>Croceitalea</taxon>
    </lineage>
</organism>
<dbReference type="PANTHER" id="PTHR36114">
    <property type="entry name" value="16.7 KDA PROTEIN IN WHIE LOCUS"/>
    <property type="match status" value="1"/>
</dbReference>
<gene>
    <name evidence="2" type="ORF">RM706_02410</name>
</gene>
<dbReference type="RefSeq" id="WP_311349426.1">
    <property type="nucleotide sequence ID" value="NZ_JAVRHR010000001.1"/>
</dbReference>
<dbReference type="Proteomes" id="UP001255246">
    <property type="component" value="Unassembled WGS sequence"/>
</dbReference>
<dbReference type="PANTHER" id="PTHR36114:SF1">
    <property type="entry name" value="16.7 KDA PROTEIN IN WHIE LOCUS"/>
    <property type="match status" value="1"/>
</dbReference>
<reference evidence="2 3" key="1">
    <citation type="submission" date="2023-09" db="EMBL/GenBank/DDBJ databases">
        <authorList>
            <person name="Rey-Velasco X."/>
        </authorList>
    </citation>
    <scope>NUCLEOTIDE SEQUENCE [LARGE SCALE GENOMIC DNA]</scope>
    <source>
        <strain evidence="2 3">F388</strain>
    </source>
</reference>
<proteinExistence type="predicted"/>
<dbReference type="Pfam" id="PF07883">
    <property type="entry name" value="Cupin_2"/>
    <property type="match status" value="1"/>
</dbReference>
<dbReference type="SUPFAM" id="SSF51182">
    <property type="entry name" value="RmlC-like cupins"/>
    <property type="match status" value="1"/>
</dbReference>
<dbReference type="InterPro" id="IPR052044">
    <property type="entry name" value="PKS_Associated_Protein"/>
</dbReference>
<evidence type="ECO:0000259" key="1">
    <source>
        <dbReference type="Pfam" id="PF07883"/>
    </source>
</evidence>
<dbReference type="InterPro" id="IPR013096">
    <property type="entry name" value="Cupin_2"/>
</dbReference>
<keyword evidence="3" id="KW-1185">Reference proteome</keyword>
<sequence>MKPINIKEKHALFSKQWHPHQIATVDDMQVILAKIKGEFVWHSHENEDELFQVIKGTLYMQFRDRTEVIKEGEIIVVPKGVEHCPLTKSDEEVHLLLFEKQQTAHTGKVAHEMTQTHYPKI</sequence>
<dbReference type="Gene3D" id="2.60.120.10">
    <property type="entry name" value="Jelly Rolls"/>
    <property type="match status" value="1"/>
</dbReference>
<dbReference type="InterPro" id="IPR011051">
    <property type="entry name" value="RmlC_Cupin_sf"/>
</dbReference>